<sequence length="401" mass="44794">MINKFKQNKKNNGRSLTINTKHGKITTPFFMPDATRGFIKTLSGTDLNNIGLGAMVVNAYHLYLQPGLEIIKIIGGIHKFMGWPGPLLADSGGFQIFSLIHSHPKMGKITDEGAEFKSIWGGSLQKMTPEKSMQIQFDLGVDMMVCLDDCPPNNFSKKELKIAVGRTIAWAKRCRVEYGKQIKARGITNNLPLLFGVIQGGPYLDLRKYCLNKLVKIGFDGYGFGGSPIDAKGNLQEAVLKSIARLIPENSLRFALGIGTPADICQCASFGWDMFDCVIPTREGRHGRLFQKISNPPAGRAGFQPACRTGRFPTRLPDGQVSKSFYSTININNSNFKNDFTPINPNSNLPELKSYSRAYLHHLFKLNEALGRRLAVLNNLEFYMNLMEDIRHIYKTKILKN</sequence>
<name>A0A2M7DL62_9BACT</name>
<gene>
    <name evidence="5" type="primary">tgt</name>
    <name evidence="5" type="ORF">COS18_05090</name>
</gene>
<evidence type="ECO:0000256" key="2">
    <source>
        <dbReference type="ARBA" id="ARBA00022679"/>
    </source>
</evidence>
<evidence type="ECO:0000256" key="1">
    <source>
        <dbReference type="ARBA" id="ARBA00022676"/>
    </source>
</evidence>
<evidence type="ECO:0000313" key="6">
    <source>
        <dbReference type="Proteomes" id="UP000228896"/>
    </source>
</evidence>
<dbReference type="InterPro" id="IPR050076">
    <property type="entry name" value="ArchSynthase1/Queuine_TRR"/>
</dbReference>
<dbReference type="Proteomes" id="UP000228896">
    <property type="component" value="Unassembled WGS sequence"/>
</dbReference>
<evidence type="ECO:0000313" key="5">
    <source>
        <dbReference type="EMBL" id="PIV50438.1"/>
    </source>
</evidence>
<dbReference type="PANTHER" id="PTHR46499">
    <property type="entry name" value="QUEUINE TRNA-RIBOSYLTRANSFERASE"/>
    <property type="match status" value="1"/>
</dbReference>
<organism evidence="5 6">
    <name type="scientific">Candidatus Falkowbacteria bacterium CG02_land_8_20_14_3_00_36_14</name>
    <dbReference type="NCBI Taxonomy" id="1974560"/>
    <lineage>
        <taxon>Bacteria</taxon>
        <taxon>Candidatus Falkowiibacteriota</taxon>
    </lineage>
</organism>
<dbReference type="Gene3D" id="3.20.20.105">
    <property type="entry name" value="Queuine tRNA-ribosyltransferase-like"/>
    <property type="match status" value="1"/>
</dbReference>
<dbReference type="EMBL" id="PETS01000132">
    <property type="protein sequence ID" value="PIV50438.1"/>
    <property type="molecule type" value="Genomic_DNA"/>
</dbReference>
<comment type="caution">
    <text evidence="5">The sequence shown here is derived from an EMBL/GenBank/DDBJ whole genome shotgun (WGS) entry which is preliminary data.</text>
</comment>
<evidence type="ECO:0000259" key="4">
    <source>
        <dbReference type="Pfam" id="PF01702"/>
    </source>
</evidence>
<dbReference type="PANTHER" id="PTHR46499:SF1">
    <property type="entry name" value="QUEUINE TRNA-RIBOSYLTRANSFERASE"/>
    <property type="match status" value="1"/>
</dbReference>
<dbReference type="GO" id="GO:0002099">
    <property type="term" value="P:tRNA wobble guanine modification"/>
    <property type="evidence" value="ECO:0007669"/>
    <property type="project" value="TreeGrafter"/>
</dbReference>
<dbReference type="GO" id="GO:0005737">
    <property type="term" value="C:cytoplasm"/>
    <property type="evidence" value="ECO:0007669"/>
    <property type="project" value="TreeGrafter"/>
</dbReference>
<proteinExistence type="predicted"/>
<dbReference type="AlphaFoldDB" id="A0A2M7DL62"/>
<feature type="domain" description="tRNA-guanine(15) transglycosylase-like" evidence="4">
    <location>
        <begin position="13"/>
        <end position="392"/>
    </location>
</feature>
<dbReference type="NCBIfam" id="TIGR00430">
    <property type="entry name" value="Q_tRNA_tgt"/>
    <property type="match status" value="1"/>
</dbReference>
<dbReference type="GO" id="GO:0008479">
    <property type="term" value="F:tRNA-guanosine(34) queuine transglycosylase activity"/>
    <property type="evidence" value="ECO:0007669"/>
    <property type="project" value="InterPro"/>
</dbReference>
<evidence type="ECO:0000256" key="3">
    <source>
        <dbReference type="ARBA" id="ARBA00022694"/>
    </source>
</evidence>
<dbReference type="SUPFAM" id="SSF51713">
    <property type="entry name" value="tRNA-guanine transglycosylase"/>
    <property type="match status" value="1"/>
</dbReference>
<dbReference type="NCBIfam" id="TIGR00449">
    <property type="entry name" value="tgt_general"/>
    <property type="match status" value="1"/>
</dbReference>
<keyword evidence="3" id="KW-0819">tRNA processing</keyword>
<dbReference type="InterPro" id="IPR002616">
    <property type="entry name" value="tRNA_ribo_trans-like"/>
</dbReference>
<keyword evidence="2" id="KW-0808">Transferase</keyword>
<dbReference type="InterPro" id="IPR004803">
    <property type="entry name" value="TGT"/>
</dbReference>
<protein>
    <submittedName>
        <fullName evidence="5">tRNA guanosine(34) transglycosylase Tgt</fullName>
    </submittedName>
</protein>
<reference evidence="6" key="1">
    <citation type="submission" date="2017-09" db="EMBL/GenBank/DDBJ databases">
        <title>Depth-based differentiation of microbial function through sediment-hosted aquifers and enrichment of novel symbionts in the deep terrestrial subsurface.</title>
        <authorList>
            <person name="Probst A.J."/>
            <person name="Ladd B."/>
            <person name="Jarett J.K."/>
            <person name="Geller-Mcgrath D.E."/>
            <person name="Sieber C.M.K."/>
            <person name="Emerson J.B."/>
            <person name="Anantharaman K."/>
            <person name="Thomas B.C."/>
            <person name="Malmstrom R."/>
            <person name="Stieglmeier M."/>
            <person name="Klingl A."/>
            <person name="Woyke T."/>
            <person name="Ryan C.M."/>
            <person name="Banfield J.F."/>
        </authorList>
    </citation>
    <scope>NUCLEOTIDE SEQUENCE [LARGE SCALE GENOMIC DNA]</scope>
</reference>
<keyword evidence="1" id="KW-0328">Glycosyltransferase</keyword>
<dbReference type="Pfam" id="PF01702">
    <property type="entry name" value="TGT"/>
    <property type="match status" value="1"/>
</dbReference>
<dbReference type="InterPro" id="IPR036511">
    <property type="entry name" value="TGT-like_sf"/>
</dbReference>
<accession>A0A2M7DL62</accession>